<comment type="caution">
    <text evidence="2">The sequence shown here is derived from an EMBL/GenBank/DDBJ whole genome shotgun (WGS) entry which is preliminary data.</text>
</comment>
<reference evidence="3 4" key="1">
    <citation type="submission" date="2019-05" db="EMBL/GenBank/DDBJ databases">
        <title>Emergence of the Ug99 lineage of the wheat stem rust pathogen through somatic hybridization.</title>
        <authorList>
            <person name="Li F."/>
            <person name="Upadhyaya N.M."/>
            <person name="Sperschneider J."/>
            <person name="Matny O."/>
            <person name="Nguyen-Phuc H."/>
            <person name="Mago R."/>
            <person name="Raley C."/>
            <person name="Miller M.E."/>
            <person name="Silverstein K.A.T."/>
            <person name="Henningsen E."/>
            <person name="Hirsch C.D."/>
            <person name="Visser B."/>
            <person name="Pretorius Z.A."/>
            <person name="Steffenson B.J."/>
            <person name="Schwessinger B."/>
            <person name="Dodds P.N."/>
            <person name="Figueroa M."/>
        </authorList>
    </citation>
    <scope>NUCLEOTIDE SEQUENCE [LARGE SCALE GENOMIC DNA]</scope>
    <source>
        <strain evidence="1">21-0</strain>
        <strain evidence="2 4">Ug99</strain>
    </source>
</reference>
<organism evidence="2 4">
    <name type="scientific">Puccinia graminis f. sp. tritici</name>
    <dbReference type="NCBI Taxonomy" id="56615"/>
    <lineage>
        <taxon>Eukaryota</taxon>
        <taxon>Fungi</taxon>
        <taxon>Dikarya</taxon>
        <taxon>Basidiomycota</taxon>
        <taxon>Pucciniomycotina</taxon>
        <taxon>Pucciniomycetes</taxon>
        <taxon>Pucciniales</taxon>
        <taxon>Pucciniaceae</taxon>
        <taxon>Puccinia</taxon>
    </lineage>
</organism>
<dbReference type="AlphaFoldDB" id="A0A5B0QWX3"/>
<accession>A0A5B0QWX3</accession>
<dbReference type="Proteomes" id="UP000324748">
    <property type="component" value="Unassembled WGS sequence"/>
</dbReference>
<evidence type="ECO:0000313" key="2">
    <source>
        <dbReference type="EMBL" id="KAA1117194.1"/>
    </source>
</evidence>
<evidence type="ECO:0000313" key="4">
    <source>
        <dbReference type="Proteomes" id="UP000325313"/>
    </source>
</evidence>
<sequence>MNPPAFGTDPKVKKYVERAGYDANHKDMPFVCSSGWPACCPPNVISGYGYGAKMPNADTSKCHDVPKPPAN</sequence>
<keyword evidence="3" id="KW-1185">Reference proteome</keyword>
<evidence type="ECO:0000313" key="1">
    <source>
        <dbReference type="EMBL" id="KAA1097844.1"/>
    </source>
</evidence>
<dbReference type="EMBL" id="VDEP01000270">
    <property type="protein sequence ID" value="KAA1117194.1"/>
    <property type="molecule type" value="Genomic_DNA"/>
</dbReference>
<protein>
    <submittedName>
        <fullName evidence="2">Uncharacterized protein</fullName>
    </submittedName>
</protein>
<name>A0A5B0QWX3_PUCGR</name>
<dbReference type="Proteomes" id="UP000325313">
    <property type="component" value="Unassembled WGS sequence"/>
</dbReference>
<dbReference type="EMBL" id="VSWC01000066">
    <property type="protein sequence ID" value="KAA1097844.1"/>
    <property type="molecule type" value="Genomic_DNA"/>
</dbReference>
<gene>
    <name evidence="1" type="ORF">PGT21_021800</name>
    <name evidence="2" type="ORF">PGTUg99_036894</name>
</gene>
<evidence type="ECO:0000313" key="3">
    <source>
        <dbReference type="Proteomes" id="UP000324748"/>
    </source>
</evidence>
<proteinExistence type="predicted"/>